<evidence type="ECO:0000313" key="2">
    <source>
        <dbReference type="EMBL" id="GFZ16809.1"/>
    </source>
</evidence>
<comment type="caution">
    <text evidence="2">The sequence shown here is derived from an EMBL/GenBank/DDBJ whole genome shotgun (WGS) entry which is preliminary data.</text>
</comment>
<evidence type="ECO:0000256" key="1">
    <source>
        <dbReference type="SAM" id="MobiDB-lite"/>
    </source>
</evidence>
<organism evidence="2 3">
    <name type="scientific">Actinidia rufa</name>
    <dbReference type="NCBI Taxonomy" id="165716"/>
    <lineage>
        <taxon>Eukaryota</taxon>
        <taxon>Viridiplantae</taxon>
        <taxon>Streptophyta</taxon>
        <taxon>Embryophyta</taxon>
        <taxon>Tracheophyta</taxon>
        <taxon>Spermatophyta</taxon>
        <taxon>Magnoliopsida</taxon>
        <taxon>eudicotyledons</taxon>
        <taxon>Gunneridae</taxon>
        <taxon>Pentapetalae</taxon>
        <taxon>asterids</taxon>
        <taxon>Ericales</taxon>
        <taxon>Actinidiaceae</taxon>
        <taxon>Actinidia</taxon>
    </lineage>
</organism>
<dbReference type="PANTHER" id="PTHR33223:SF10">
    <property type="entry name" value="AMINOTRANSFERASE-LIKE PLANT MOBILE DOMAIN-CONTAINING PROTEIN"/>
    <property type="match status" value="1"/>
</dbReference>
<feature type="region of interest" description="Disordered" evidence="1">
    <location>
        <begin position="1"/>
        <end position="42"/>
    </location>
</feature>
<gene>
    <name evidence="2" type="ORF">Acr_26g0000790</name>
</gene>
<feature type="compositionally biased region" description="Low complexity" evidence="1">
    <location>
        <begin position="1"/>
        <end position="17"/>
    </location>
</feature>
<accession>A0A7J0H142</accession>
<proteinExistence type="predicted"/>
<dbReference type="OrthoDB" id="1752139at2759"/>
<evidence type="ECO:0000313" key="3">
    <source>
        <dbReference type="Proteomes" id="UP000585474"/>
    </source>
</evidence>
<sequence>MRQRSPTSSESQSSSKTPKIEGREVGRRRRSPRCDNQVPRRRDISTTQKIRDLDACIDAINMGTSVPVTMDALIKQTDHLFTERVMRTQVSSRFKLPTQLGVYEGKTYPMDHLDSYKSLMALKGYSDEVICKAFSTTFKGSTRSWFKELTP</sequence>
<dbReference type="EMBL" id="BJWL01000026">
    <property type="protein sequence ID" value="GFZ16809.1"/>
    <property type="molecule type" value="Genomic_DNA"/>
</dbReference>
<dbReference type="Proteomes" id="UP000585474">
    <property type="component" value="Unassembled WGS sequence"/>
</dbReference>
<keyword evidence="3" id="KW-1185">Reference proteome</keyword>
<dbReference type="PANTHER" id="PTHR33223">
    <property type="entry name" value="CCHC-TYPE DOMAIN-CONTAINING PROTEIN"/>
    <property type="match status" value="1"/>
</dbReference>
<dbReference type="AlphaFoldDB" id="A0A7J0H142"/>
<name>A0A7J0H142_9ERIC</name>
<reference evidence="2 3" key="1">
    <citation type="submission" date="2019-07" db="EMBL/GenBank/DDBJ databases">
        <title>De Novo Assembly of kiwifruit Actinidia rufa.</title>
        <authorList>
            <person name="Sugita-Konishi S."/>
            <person name="Sato K."/>
            <person name="Mori E."/>
            <person name="Abe Y."/>
            <person name="Kisaki G."/>
            <person name="Hamano K."/>
            <person name="Suezawa K."/>
            <person name="Otani M."/>
            <person name="Fukuda T."/>
            <person name="Manabe T."/>
            <person name="Gomi K."/>
            <person name="Tabuchi M."/>
            <person name="Akimitsu K."/>
            <person name="Kataoka I."/>
        </authorList>
    </citation>
    <scope>NUCLEOTIDE SEQUENCE [LARGE SCALE GENOMIC DNA]</scope>
    <source>
        <strain evidence="3">cv. Fuchu</strain>
    </source>
</reference>
<protein>
    <submittedName>
        <fullName evidence="2">Uncharacterized protein</fullName>
    </submittedName>
</protein>